<dbReference type="EMBL" id="BSEH01000015">
    <property type="protein sequence ID" value="GLJ56249.1"/>
    <property type="molecule type" value="Genomic_DNA"/>
</dbReference>
<organism evidence="2 3">
    <name type="scientific">Cryptomeria japonica</name>
    <name type="common">Japanese cedar</name>
    <name type="synonym">Cupressus japonica</name>
    <dbReference type="NCBI Taxonomy" id="3369"/>
    <lineage>
        <taxon>Eukaryota</taxon>
        <taxon>Viridiplantae</taxon>
        <taxon>Streptophyta</taxon>
        <taxon>Embryophyta</taxon>
        <taxon>Tracheophyta</taxon>
        <taxon>Spermatophyta</taxon>
        <taxon>Pinopsida</taxon>
        <taxon>Pinidae</taxon>
        <taxon>Conifers II</taxon>
        <taxon>Cupressales</taxon>
        <taxon>Cupressaceae</taxon>
        <taxon>Cryptomeria</taxon>
    </lineage>
</organism>
<gene>
    <name evidence="2" type="ORF">SUGI_1210200</name>
</gene>
<keyword evidence="3" id="KW-1185">Reference proteome</keyword>
<evidence type="ECO:0000313" key="3">
    <source>
        <dbReference type="Proteomes" id="UP001234787"/>
    </source>
</evidence>
<reference evidence="2" key="1">
    <citation type="submission" date="2022-12" db="EMBL/GenBank/DDBJ databases">
        <title>Chromosome-Level Genome Assembly of Japanese Cedar (Cryptomeriajaponica D. Don).</title>
        <authorList>
            <person name="Fujino T."/>
            <person name="Yamaguchi K."/>
            <person name="Yokoyama T."/>
            <person name="Hamanaka T."/>
            <person name="Harazono Y."/>
            <person name="Kamada H."/>
            <person name="Kobayashi W."/>
            <person name="Ujino-Ihara T."/>
            <person name="Uchiyama K."/>
            <person name="Matsumoto A."/>
            <person name="Izuno A."/>
            <person name="Tsumura Y."/>
            <person name="Toyoda A."/>
            <person name="Shigenobu S."/>
            <person name="Moriguchi Y."/>
            <person name="Ueno S."/>
            <person name="Kasahara M."/>
        </authorList>
    </citation>
    <scope>NUCLEOTIDE SEQUENCE</scope>
</reference>
<comment type="caution">
    <text evidence="2">The sequence shown here is derived from an EMBL/GenBank/DDBJ whole genome shotgun (WGS) entry which is preliminary data.</text>
</comment>
<evidence type="ECO:0000313" key="2">
    <source>
        <dbReference type="EMBL" id="GLJ56249.1"/>
    </source>
</evidence>
<dbReference type="Proteomes" id="UP001234787">
    <property type="component" value="Unassembled WGS sequence"/>
</dbReference>
<protein>
    <submittedName>
        <fullName evidence="2">Uncharacterized protein</fullName>
    </submittedName>
</protein>
<accession>A0AAD3NR12</accession>
<evidence type="ECO:0000256" key="1">
    <source>
        <dbReference type="SAM" id="MobiDB-lite"/>
    </source>
</evidence>
<feature type="region of interest" description="Disordered" evidence="1">
    <location>
        <begin position="102"/>
        <end position="124"/>
    </location>
</feature>
<name>A0AAD3NR12_CRYJA</name>
<dbReference type="AlphaFoldDB" id="A0AAD3NR12"/>
<proteinExistence type="predicted"/>
<sequence>MSGSQLVGVCAWGRVPSGRDYASGATRDQEWISWLEKSCTGSALVVRVERSRQGWHLRPVKGGRSCEEQCGVGSCQGRIRGEIDGAVRSDGGKPVRGQVTKEVKGKSTEGAGRSVDSASVRQSGTMDGSEFTECVGCLKVGNQRWDRHKRKSREGVSTLPTLDVDCRGIMHERIRRGAHRGQSTGNQDGTTERKLRAEVDARIGSGSSGSWKTRVSSRMALVAELRGEHGLWCFVVLQCKRWSLGDVEAGMGHGATEYHRVVSQMFKQGQSSQWKSRTGFLQYVVESGTSSKDQLEARKRLHKISAEAVSWTQSVAEAS</sequence>